<dbReference type="EMBL" id="PSXY01000010">
    <property type="protein sequence ID" value="PPF68106.1"/>
    <property type="molecule type" value="Genomic_DNA"/>
</dbReference>
<dbReference type="AlphaFoldDB" id="A0A2S5VUE5"/>
<reference evidence="4 5" key="1">
    <citation type="submission" date="2018-02" db="EMBL/GenBank/DDBJ databases">
        <title>Bacteriophage NCPPB3778 and a type I-E CRISPR drive the evolution of the US Biological Select Agent, Rathayibacter toxicus.</title>
        <authorList>
            <person name="Davis E.W.II."/>
            <person name="Tabima J.F."/>
            <person name="Weisberg A.J."/>
            <person name="Lopes L.D."/>
            <person name="Wiseman M.S."/>
            <person name="Wiseman M.S."/>
            <person name="Pupko T."/>
            <person name="Belcher M.S."/>
            <person name="Sechler A.J."/>
            <person name="Tancos M.A."/>
            <person name="Schroeder B.K."/>
            <person name="Murray T.D."/>
            <person name="Luster D.G."/>
            <person name="Schneider W.L."/>
            <person name="Rogers E."/>
            <person name="Andreote F.D."/>
            <person name="Grunwald N.J."/>
            <person name="Putnam M.L."/>
            <person name="Chang J.H."/>
        </authorList>
    </citation>
    <scope>NUCLEOTIDE SEQUENCE [LARGE SCALE GENOMIC DNA]</scope>
    <source>
        <strain evidence="4 5">AY1B3</strain>
    </source>
</reference>
<dbReference type="InterPro" id="IPR052016">
    <property type="entry name" value="Bact_Sigma-Reg"/>
</dbReference>
<feature type="transmembrane region" description="Helical" evidence="2">
    <location>
        <begin position="95"/>
        <end position="114"/>
    </location>
</feature>
<dbReference type="GO" id="GO:0016791">
    <property type="term" value="F:phosphatase activity"/>
    <property type="evidence" value="ECO:0007669"/>
    <property type="project" value="TreeGrafter"/>
</dbReference>
<evidence type="ECO:0000259" key="3">
    <source>
        <dbReference type="SMART" id="SM00331"/>
    </source>
</evidence>
<dbReference type="RefSeq" id="WP_104290234.1">
    <property type="nucleotide sequence ID" value="NZ_PSXY01000010.1"/>
</dbReference>
<comment type="caution">
    <text evidence="4">The sequence shown here is derived from an EMBL/GenBank/DDBJ whole genome shotgun (WGS) entry which is preliminary data.</text>
</comment>
<feature type="transmembrane region" description="Helical" evidence="2">
    <location>
        <begin position="165"/>
        <end position="182"/>
    </location>
</feature>
<evidence type="ECO:0000256" key="1">
    <source>
        <dbReference type="ARBA" id="ARBA00022801"/>
    </source>
</evidence>
<keyword evidence="2" id="KW-0812">Transmembrane</keyword>
<dbReference type="InterPro" id="IPR036457">
    <property type="entry name" value="PPM-type-like_dom_sf"/>
</dbReference>
<feature type="transmembrane region" description="Helical" evidence="2">
    <location>
        <begin position="194"/>
        <end position="211"/>
    </location>
</feature>
<name>A0A2S5VUE5_9MICO</name>
<dbReference type="PANTHER" id="PTHR43156">
    <property type="entry name" value="STAGE II SPORULATION PROTEIN E-RELATED"/>
    <property type="match status" value="1"/>
</dbReference>
<evidence type="ECO:0000313" key="5">
    <source>
        <dbReference type="Proteomes" id="UP000239241"/>
    </source>
</evidence>
<accession>A0A2S5VUE5</accession>
<dbReference type="PANTHER" id="PTHR43156:SF2">
    <property type="entry name" value="STAGE II SPORULATION PROTEIN E"/>
    <property type="match status" value="1"/>
</dbReference>
<feature type="transmembrane region" description="Helical" evidence="2">
    <location>
        <begin position="67"/>
        <end position="88"/>
    </location>
</feature>
<sequence length="463" mass="48567">MSTHARNPGRIRLPRLPRPLRPEVPGRLAAIALPALPPWLARATWVPEPVARTGTAGPAGPTPLLKQLPLLVLFVLAVVASLVVPSLAVTAPRSLLVACGILGVATAVAVAVSVRPSLGRLTVLVPLLDFLAVGMLRIATGENTSVFTSLVILPVVWFSLDPGRWNVLVAFVAVYVTLGLPLLLGLDGQNANELWRGLFSALAFGVAALVVNELSRRTRSSLEASRARERVSEDELTRASVVQQALLPKTVVPLPGYQVAGACLPSKAVGGDFFDWYPVPEGLAFTLGDVMGKGVGAGIIAATARAVVRSAKNVPDPVAAIERTADCFTAELSEAASFATVFHARVRAADDTVLYADAGHGLSALVRADGTHERLESTDLPVGVPGAAGWTTHEIAMAPGDLIVTFSDGVLDLYDGTLRAVDRVAELARASTSADDLVRRITLLAAGQANPDDVTVVVLRREV</sequence>
<dbReference type="InterPro" id="IPR001932">
    <property type="entry name" value="PPM-type_phosphatase-like_dom"/>
</dbReference>
<proteinExistence type="predicted"/>
<organism evidence="4 5">
    <name type="scientific">Clavibacter michiganensis</name>
    <dbReference type="NCBI Taxonomy" id="28447"/>
    <lineage>
        <taxon>Bacteria</taxon>
        <taxon>Bacillati</taxon>
        <taxon>Actinomycetota</taxon>
        <taxon>Actinomycetes</taxon>
        <taxon>Micrococcales</taxon>
        <taxon>Microbacteriaceae</taxon>
        <taxon>Clavibacter</taxon>
    </lineage>
</organism>
<dbReference type="Gene3D" id="3.60.40.10">
    <property type="entry name" value="PPM-type phosphatase domain"/>
    <property type="match status" value="1"/>
</dbReference>
<keyword evidence="2" id="KW-0472">Membrane</keyword>
<feature type="transmembrane region" description="Helical" evidence="2">
    <location>
        <begin position="134"/>
        <end position="158"/>
    </location>
</feature>
<keyword evidence="2" id="KW-1133">Transmembrane helix</keyword>
<gene>
    <name evidence="4" type="ORF">C5E16_07870</name>
</gene>
<evidence type="ECO:0000256" key="2">
    <source>
        <dbReference type="SAM" id="Phobius"/>
    </source>
</evidence>
<evidence type="ECO:0000313" key="4">
    <source>
        <dbReference type="EMBL" id="PPF68106.1"/>
    </source>
</evidence>
<dbReference type="SUPFAM" id="SSF81606">
    <property type="entry name" value="PP2C-like"/>
    <property type="match status" value="1"/>
</dbReference>
<dbReference type="Proteomes" id="UP000239241">
    <property type="component" value="Unassembled WGS sequence"/>
</dbReference>
<dbReference type="SMART" id="SM00331">
    <property type="entry name" value="PP2C_SIG"/>
    <property type="match status" value="1"/>
</dbReference>
<dbReference type="Pfam" id="PF07228">
    <property type="entry name" value="SpoIIE"/>
    <property type="match status" value="1"/>
</dbReference>
<feature type="domain" description="PPM-type phosphatase" evidence="3">
    <location>
        <begin position="254"/>
        <end position="461"/>
    </location>
</feature>
<keyword evidence="1" id="KW-0378">Hydrolase</keyword>
<protein>
    <submittedName>
        <fullName evidence="4">Regulator</fullName>
    </submittedName>
</protein>